<feature type="transmembrane region" description="Helical" evidence="10">
    <location>
        <begin position="248"/>
        <end position="266"/>
    </location>
</feature>
<protein>
    <submittedName>
        <fullName evidence="14">Copper resistance protein CopC</fullName>
    </submittedName>
</protein>
<evidence type="ECO:0000259" key="12">
    <source>
        <dbReference type="Pfam" id="PF04234"/>
    </source>
</evidence>
<feature type="transmembrane region" description="Helical" evidence="10">
    <location>
        <begin position="163"/>
        <end position="183"/>
    </location>
</feature>
<keyword evidence="7" id="KW-0186">Copper</keyword>
<dbReference type="PANTHER" id="PTHR34820:SF4">
    <property type="entry name" value="INNER MEMBRANE PROTEIN YEBZ"/>
    <property type="match status" value="1"/>
</dbReference>
<evidence type="ECO:0000256" key="1">
    <source>
        <dbReference type="ARBA" id="ARBA00004651"/>
    </source>
</evidence>
<reference evidence="14 15" key="1">
    <citation type="journal article" date="2023" name="Microbiol. Spectr.">
        <title>Synergy between Genome Mining, Metabolomics, and Bioinformatics Uncovers Antibacterial Chlorinated Carbazole Alkaloids and Their Biosynthetic Gene Cluster from Streptomyces tubbatahanensis sp. nov., a Novel Actinomycete Isolated from Sulu Sea, Philippines.</title>
        <authorList>
            <person name="Tenebro C.P."/>
            <person name="Trono D.J.V.L."/>
            <person name="Balida L.A.P."/>
            <person name="Bayog L.K.A."/>
            <person name="Bruna J.R."/>
            <person name="Sabido E.M."/>
            <person name="Caspe D.P.C."/>
            <person name="de Los Santos E.L.C."/>
            <person name="Saludes J.P."/>
            <person name="Dalisay D.S."/>
        </authorList>
    </citation>
    <scope>NUCLEOTIDE SEQUENCE [LARGE SCALE GENOMIC DNA]</scope>
    <source>
        <strain evidence="14 15">DSD3025</strain>
    </source>
</reference>
<dbReference type="PANTHER" id="PTHR34820">
    <property type="entry name" value="INNER MEMBRANE PROTEIN YEBZ"/>
    <property type="match status" value="1"/>
</dbReference>
<dbReference type="Pfam" id="PF05425">
    <property type="entry name" value="CopD"/>
    <property type="match status" value="1"/>
</dbReference>
<feature type="domain" description="CopC" evidence="12">
    <location>
        <begin position="35"/>
        <end position="132"/>
    </location>
</feature>
<evidence type="ECO:0000256" key="9">
    <source>
        <dbReference type="SAM" id="MobiDB-lite"/>
    </source>
</evidence>
<evidence type="ECO:0000256" key="6">
    <source>
        <dbReference type="ARBA" id="ARBA00022989"/>
    </source>
</evidence>
<dbReference type="InterPro" id="IPR014755">
    <property type="entry name" value="Cu-Rt/internalin_Ig-like"/>
</dbReference>
<evidence type="ECO:0000256" key="7">
    <source>
        <dbReference type="ARBA" id="ARBA00023008"/>
    </source>
</evidence>
<evidence type="ECO:0000313" key="14">
    <source>
        <dbReference type="EMBL" id="UNS97824.1"/>
    </source>
</evidence>
<evidence type="ECO:0000256" key="10">
    <source>
        <dbReference type="SAM" id="Phobius"/>
    </source>
</evidence>
<dbReference type="SUPFAM" id="SSF81296">
    <property type="entry name" value="E set domains"/>
    <property type="match status" value="1"/>
</dbReference>
<evidence type="ECO:0000256" key="5">
    <source>
        <dbReference type="ARBA" id="ARBA00022729"/>
    </source>
</evidence>
<organism evidence="14 15">
    <name type="scientific">Streptomyces tubbatahanensis</name>
    <dbReference type="NCBI Taxonomy" id="2923272"/>
    <lineage>
        <taxon>Bacteria</taxon>
        <taxon>Bacillati</taxon>
        <taxon>Actinomycetota</taxon>
        <taxon>Actinomycetes</taxon>
        <taxon>Kitasatosporales</taxon>
        <taxon>Streptomycetaceae</taxon>
        <taxon>Streptomyces</taxon>
    </lineage>
</organism>
<feature type="transmembrane region" description="Helical" evidence="10">
    <location>
        <begin position="373"/>
        <end position="393"/>
    </location>
</feature>
<feature type="transmembrane region" description="Helical" evidence="10">
    <location>
        <begin position="339"/>
        <end position="361"/>
    </location>
</feature>
<dbReference type="RefSeq" id="WP_242752103.1">
    <property type="nucleotide sequence ID" value="NZ_CP093846.1"/>
</dbReference>
<feature type="transmembrane region" description="Helical" evidence="10">
    <location>
        <begin position="300"/>
        <end position="319"/>
    </location>
</feature>
<dbReference type="EMBL" id="CP093846">
    <property type="protein sequence ID" value="UNS97824.1"/>
    <property type="molecule type" value="Genomic_DNA"/>
</dbReference>
<keyword evidence="2" id="KW-1003">Cell membrane</keyword>
<evidence type="ECO:0000313" key="15">
    <source>
        <dbReference type="Proteomes" id="UP001202244"/>
    </source>
</evidence>
<evidence type="ECO:0000256" key="3">
    <source>
        <dbReference type="ARBA" id="ARBA00022692"/>
    </source>
</evidence>
<proteinExistence type="predicted"/>
<accession>A0ABY3XTX8</accession>
<keyword evidence="5 11" id="KW-0732">Signal</keyword>
<keyword evidence="3 10" id="KW-0812">Transmembrane</keyword>
<feature type="compositionally biased region" description="Basic and acidic residues" evidence="9">
    <location>
        <begin position="525"/>
        <end position="547"/>
    </location>
</feature>
<dbReference type="Proteomes" id="UP001202244">
    <property type="component" value="Chromosome"/>
</dbReference>
<feature type="domain" description="Copper resistance protein D" evidence="13">
    <location>
        <begin position="369"/>
        <end position="437"/>
    </location>
</feature>
<dbReference type="InterPro" id="IPR032694">
    <property type="entry name" value="CopC/D"/>
</dbReference>
<evidence type="ECO:0000256" key="11">
    <source>
        <dbReference type="SAM" id="SignalP"/>
    </source>
</evidence>
<feature type="region of interest" description="Disordered" evidence="9">
    <location>
        <begin position="442"/>
        <end position="549"/>
    </location>
</feature>
<comment type="subcellular location">
    <subcellularLocation>
        <location evidence="1">Cell membrane</location>
        <topology evidence="1">Multi-pass membrane protein</topology>
    </subcellularLocation>
</comment>
<gene>
    <name evidence="14" type="ORF">MMF93_16115</name>
</gene>
<keyword evidence="4" id="KW-0479">Metal-binding</keyword>
<evidence type="ECO:0000256" key="8">
    <source>
        <dbReference type="ARBA" id="ARBA00023136"/>
    </source>
</evidence>
<keyword evidence="15" id="KW-1185">Reference proteome</keyword>
<feature type="region of interest" description="Disordered" evidence="9">
    <location>
        <begin position="574"/>
        <end position="613"/>
    </location>
</feature>
<sequence>MPTARGAWKALVMALLTGGLALLGILATAGPAAAHAALTGSNPADGSVVRDAPRQVTLDFSEGVAMSDDSIRVLDPHGKRADTGAIRDTGTGGKTQRAVSLKSSLSKGTYTVAWQAVSADSHPVSGAFTFSIKEPSETSATVPQQDENTGGGAVGTLYGIGRYAAYAGFVLLVGGAGFVMLCAPRAASSRAVQRLTVTGWVTLTAATLALLLLRTPYTGSGRLADVLDLGGLKDVVATKPGAALVSRLLLLAAAALFVSVLFGAYARRRKDGAVSTDGVADTDGLAGTDEPVGARERHDLLYGLAIGGTVVAAGLAATWAMAEHASTGIQTSLAMPVDILHLLAVALWLGGLAALFCLLRWGPSPSGTTVRRFSAVALTSVTVLAATGLYQSWRQVGTFDALTSTSYGQLLLVKVALVAVLVGIGWFSRRWTARLSQIPTEATDVQGEGTEVPREAESGRTESVRTDVPVRTASLPHTRSPQPPVRASAPPSSLSSDSASADSASSEDPSDGRTADPVRAAQLARQRDAADAAQRRKRREADPERSGLRRSVLTEASVAVVLLAVTTILTNTEPGRTEAQAHAAGDTGTSASTGPVEAKVPFDTGGPGGKGTAALTLDPGSRGRNTLQLRTTAPDGRPLDAPEVKVTFTLPAKDLGPLPVTLKPVAGKKGHWKATDVRLPMAGEWKLALTVRTSDIDQVTTYKTATIG</sequence>
<name>A0ABY3XTX8_9ACTN</name>
<evidence type="ECO:0000256" key="4">
    <source>
        <dbReference type="ARBA" id="ARBA00022723"/>
    </source>
</evidence>
<feature type="transmembrane region" description="Helical" evidence="10">
    <location>
        <begin position="195"/>
        <end position="213"/>
    </location>
</feature>
<dbReference type="InterPro" id="IPR008457">
    <property type="entry name" value="Cu-R_CopD_dom"/>
</dbReference>
<dbReference type="InterPro" id="IPR007348">
    <property type="entry name" value="CopC_dom"/>
</dbReference>
<evidence type="ECO:0000256" key="2">
    <source>
        <dbReference type="ARBA" id="ARBA00022475"/>
    </source>
</evidence>
<keyword evidence="8 10" id="KW-0472">Membrane</keyword>
<keyword evidence="6 10" id="KW-1133">Transmembrane helix</keyword>
<feature type="signal peptide" evidence="11">
    <location>
        <begin position="1"/>
        <end position="36"/>
    </location>
</feature>
<dbReference type="InterPro" id="IPR014756">
    <property type="entry name" value="Ig_E-set"/>
</dbReference>
<feature type="compositionally biased region" description="Basic and acidic residues" evidence="9">
    <location>
        <begin position="451"/>
        <end position="465"/>
    </location>
</feature>
<dbReference type="Gene3D" id="2.60.40.1220">
    <property type="match status" value="1"/>
</dbReference>
<feature type="compositionally biased region" description="Low complexity" evidence="9">
    <location>
        <begin position="485"/>
        <end position="507"/>
    </location>
</feature>
<feature type="transmembrane region" description="Helical" evidence="10">
    <location>
        <begin position="405"/>
        <end position="427"/>
    </location>
</feature>
<feature type="chain" id="PRO_5046171552" evidence="11">
    <location>
        <begin position="37"/>
        <end position="708"/>
    </location>
</feature>
<dbReference type="Pfam" id="PF04234">
    <property type="entry name" value="CopC"/>
    <property type="match status" value="1"/>
</dbReference>
<evidence type="ECO:0000259" key="13">
    <source>
        <dbReference type="Pfam" id="PF05425"/>
    </source>
</evidence>